<name>A0A7T4EEQ0_9CORY</name>
<dbReference type="CDD" id="cd01065">
    <property type="entry name" value="NAD_bind_Shikimate_DH"/>
    <property type="match status" value="1"/>
</dbReference>
<sequence>MSTLQRPVAIVDNETTLCISLATRPSNHGVRFHNYLYAKYGLNFLYKAVAPRTIEEAVAGIRGLDIRGAGVSMPYKQSVIPLLDAVDASASRIEAVNTIVNDNGYLTGFNTDYIAVSTLVVERGIEPTDAVAVRGSGGMANAVVAALTDTGFSGTIVARNHETGPRLATRYGWKYSPTVPEGARMLVNVTPLGMKGENANDMSFTTEEISAADIIFDCVAYPVETPLVSYATQAGKTVLNGGEIIALQAAEQFEKYTGIRPSAADVEEAESYTRNSTVG</sequence>
<dbReference type="GO" id="GO:0004764">
    <property type="term" value="F:shikimate 3-dehydrogenase (NADP+) activity"/>
    <property type="evidence" value="ECO:0007669"/>
    <property type="project" value="InterPro"/>
</dbReference>
<feature type="domain" description="Shikimate dehydrogenase substrate binding N-terminal" evidence="1">
    <location>
        <begin position="32"/>
        <end position="99"/>
    </location>
</feature>
<proteinExistence type="predicted"/>
<dbReference type="Pfam" id="PF08501">
    <property type="entry name" value="Shikimate_dh_N"/>
    <property type="match status" value="1"/>
</dbReference>
<dbReference type="RefSeq" id="WP_084035840.1">
    <property type="nucleotide sequence ID" value="NZ_CP066007.1"/>
</dbReference>
<organism evidence="2 3">
    <name type="scientific">Corynebacterium glucuronolyticum</name>
    <dbReference type="NCBI Taxonomy" id="39791"/>
    <lineage>
        <taxon>Bacteria</taxon>
        <taxon>Bacillati</taxon>
        <taxon>Actinomycetota</taxon>
        <taxon>Actinomycetes</taxon>
        <taxon>Mycobacteriales</taxon>
        <taxon>Corynebacteriaceae</taxon>
        <taxon>Corynebacterium</taxon>
    </lineage>
</organism>
<dbReference type="GO" id="GO:0005829">
    <property type="term" value="C:cytosol"/>
    <property type="evidence" value="ECO:0007669"/>
    <property type="project" value="TreeGrafter"/>
</dbReference>
<dbReference type="Proteomes" id="UP000596145">
    <property type="component" value="Chromosome"/>
</dbReference>
<dbReference type="InterPro" id="IPR046346">
    <property type="entry name" value="Aminoacid_DH-like_N_sf"/>
</dbReference>
<evidence type="ECO:0000313" key="3">
    <source>
        <dbReference type="Proteomes" id="UP000596145"/>
    </source>
</evidence>
<dbReference type="InterPro" id="IPR036291">
    <property type="entry name" value="NAD(P)-bd_dom_sf"/>
</dbReference>
<dbReference type="EMBL" id="CP066007">
    <property type="protein sequence ID" value="QQB46014.1"/>
    <property type="molecule type" value="Genomic_DNA"/>
</dbReference>
<dbReference type="SUPFAM" id="SSF53223">
    <property type="entry name" value="Aminoacid dehydrogenase-like, N-terminal domain"/>
    <property type="match status" value="1"/>
</dbReference>
<dbReference type="Gene3D" id="3.40.50.10860">
    <property type="entry name" value="Leucine Dehydrogenase, chain A, domain 1"/>
    <property type="match status" value="1"/>
</dbReference>
<dbReference type="GO" id="GO:0019632">
    <property type="term" value="P:shikimate metabolic process"/>
    <property type="evidence" value="ECO:0007669"/>
    <property type="project" value="TreeGrafter"/>
</dbReference>
<dbReference type="GO" id="GO:0009423">
    <property type="term" value="P:chorismate biosynthetic process"/>
    <property type="evidence" value="ECO:0007669"/>
    <property type="project" value="TreeGrafter"/>
</dbReference>
<dbReference type="OrthoDB" id="9792692at2"/>
<accession>A0A7T4EEQ0</accession>
<evidence type="ECO:0000313" key="2">
    <source>
        <dbReference type="EMBL" id="QQB46014.1"/>
    </source>
</evidence>
<dbReference type="InterPro" id="IPR013708">
    <property type="entry name" value="Shikimate_DH-bd_N"/>
</dbReference>
<dbReference type="AlphaFoldDB" id="A0A7T4EEQ0"/>
<dbReference type="PANTHER" id="PTHR21089">
    <property type="entry name" value="SHIKIMATE DEHYDROGENASE"/>
    <property type="match status" value="1"/>
</dbReference>
<dbReference type="GO" id="GO:0050661">
    <property type="term" value="F:NADP binding"/>
    <property type="evidence" value="ECO:0007669"/>
    <property type="project" value="TreeGrafter"/>
</dbReference>
<dbReference type="NCBIfam" id="NF009202">
    <property type="entry name" value="PRK12550.1"/>
    <property type="match status" value="1"/>
</dbReference>
<gene>
    <name evidence="2" type="ORF">I6I10_11215</name>
</gene>
<reference evidence="2 3" key="1">
    <citation type="submission" date="2020-12" db="EMBL/GenBank/DDBJ databases">
        <title>FDA dAtabase for Regulatory Grade micrObial Sequences (FDA-ARGOS): Supporting development and validation of Infectious Disease Dx tests.</title>
        <authorList>
            <person name="Sproer C."/>
            <person name="Gronow S."/>
            <person name="Severitt S."/>
            <person name="Schroder I."/>
            <person name="Tallon L."/>
            <person name="Sadzewicz L."/>
            <person name="Zhao X."/>
            <person name="Boylan J."/>
            <person name="Ott S."/>
            <person name="Bowen H."/>
            <person name="Vavikolanu K."/>
            <person name="Mehta A."/>
            <person name="Aluvathingal J."/>
            <person name="Nadendla S."/>
            <person name="Lowell S."/>
            <person name="Myers T."/>
            <person name="Yan Y."/>
            <person name="Sichtig H."/>
        </authorList>
    </citation>
    <scope>NUCLEOTIDE SEQUENCE [LARGE SCALE GENOMIC DNA]</scope>
    <source>
        <strain evidence="2 3">FDAARGOS_1053</strain>
    </source>
</reference>
<dbReference type="Gene3D" id="3.40.50.720">
    <property type="entry name" value="NAD(P)-binding Rossmann-like Domain"/>
    <property type="match status" value="1"/>
</dbReference>
<dbReference type="InterPro" id="IPR022893">
    <property type="entry name" value="Shikimate_DH_fam"/>
</dbReference>
<dbReference type="SUPFAM" id="SSF51735">
    <property type="entry name" value="NAD(P)-binding Rossmann-fold domains"/>
    <property type="match status" value="1"/>
</dbReference>
<protein>
    <submittedName>
        <fullName evidence="2">Shikimate 5-dehydrogenase</fullName>
    </submittedName>
</protein>
<evidence type="ECO:0000259" key="1">
    <source>
        <dbReference type="Pfam" id="PF08501"/>
    </source>
</evidence>
<dbReference type="PANTHER" id="PTHR21089:SF9">
    <property type="entry name" value="SHIKIMATE DEHYDROGENASE-LIKE PROTEIN HI_0607"/>
    <property type="match status" value="1"/>
</dbReference>
<dbReference type="GeneID" id="92759737"/>